<feature type="compositionally biased region" description="Polar residues" evidence="1">
    <location>
        <begin position="168"/>
        <end position="198"/>
    </location>
</feature>
<feature type="compositionally biased region" description="Basic and acidic residues" evidence="1">
    <location>
        <begin position="248"/>
        <end position="260"/>
    </location>
</feature>
<reference evidence="2 3" key="1">
    <citation type="submission" date="2016-05" db="EMBL/GenBank/DDBJ databases">
        <title>A degradative enzymes factory behind the ericoid mycorrhizal symbiosis.</title>
        <authorList>
            <consortium name="DOE Joint Genome Institute"/>
            <person name="Martino E."/>
            <person name="Morin E."/>
            <person name="Grelet G."/>
            <person name="Kuo A."/>
            <person name="Kohler A."/>
            <person name="Daghino S."/>
            <person name="Barry K."/>
            <person name="Choi C."/>
            <person name="Cichocki N."/>
            <person name="Clum A."/>
            <person name="Copeland A."/>
            <person name="Hainaut M."/>
            <person name="Haridas S."/>
            <person name="Labutti K."/>
            <person name="Lindquist E."/>
            <person name="Lipzen A."/>
            <person name="Khouja H.-R."/>
            <person name="Murat C."/>
            <person name="Ohm R."/>
            <person name="Olson A."/>
            <person name="Spatafora J."/>
            <person name="Veneault-Fourrey C."/>
            <person name="Henrissat B."/>
            <person name="Grigoriev I."/>
            <person name="Martin F."/>
            <person name="Perotto S."/>
        </authorList>
    </citation>
    <scope>NUCLEOTIDE SEQUENCE [LARGE SCALE GENOMIC DNA]</scope>
    <source>
        <strain evidence="2 3">UAMH 7357</strain>
    </source>
</reference>
<evidence type="ECO:0000313" key="3">
    <source>
        <dbReference type="Proteomes" id="UP000235672"/>
    </source>
</evidence>
<organism evidence="2 3">
    <name type="scientific">Hyaloscypha hepaticicola</name>
    <dbReference type="NCBI Taxonomy" id="2082293"/>
    <lineage>
        <taxon>Eukaryota</taxon>
        <taxon>Fungi</taxon>
        <taxon>Dikarya</taxon>
        <taxon>Ascomycota</taxon>
        <taxon>Pezizomycotina</taxon>
        <taxon>Leotiomycetes</taxon>
        <taxon>Helotiales</taxon>
        <taxon>Hyaloscyphaceae</taxon>
        <taxon>Hyaloscypha</taxon>
    </lineage>
</organism>
<proteinExistence type="predicted"/>
<name>A0A2J6PMR6_9HELO</name>
<dbReference type="Proteomes" id="UP000235672">
    <property type="component" value="Unassembled WGS sequence"/>
</dbReference>
<dbReference type="AlphaFoldDB" id="A0A2J6PMR6"/>
<feature type="compositionally biased region" description="Polar residues" evidence="1">
    <location>
        <begin position="102"/>
        <end position="127"/>
    </location>
</feature>
<keyword evidence="3" id="KW-1185">Reference proteome</keyword>
<dbReference type="EMBL" id="KZ613514">
    <property type="protein sequence ID" value="PMD15307.1"/>
    <property type="molecule type" value="Genomic_DNA"/>
</dbReference>
<accession>A0A2J6PMR6</accession>
<feature type="region of interest" description="Disordered" evidence="1">
    <location>
        <begin position="69"/>
        <end position="198"/>
    </location>
</feature>
<gene>
    <name evidence="2" type="ORF">NA56DRAFT_350505</name>
</gene>
<evidence type="ECO:0000256" key="1">
    <source>
        <dbReference type="SAM" id="MobiDB-lite"/>
    </source>
</evidence>
<sequence length="283" mass="30640">MHFHKHHSTPEEAEAIAQKLIDKSHLDIDHDEAKLIAKGVGIFHSRFSDPTTHAERKASWKKEIEEIKQRKHLQHEHSFHSSGSTTDLLADPSAGAGEKLNENPSEASSAQDDQLADNSGPQTSGITTAEDAQDDSESQNTAGEVADESLAVDSEPRSPAADSPPQELPQSTETGQCPQNTPTKHTSTSSPVSNGSVMIKSTSQICDMIRQLEEEHFFDPRYIALLPEQLAKKLKEMGMSCATSSSMPDEKSSGAEKVAEEGENGVEDEANQEGEGEIKVSES</sequence>
<evidence type="ECO:0000313" key="2">
    <source>
        <dbReference type="EMBL" id="PMD15307.1"/>
    </source>
</evidence>
<feature type="region of interest" description="Disordered" evidence="1">
    <location>
        <begin position="241"/>
        <end position="283"/>
    </location>
</feature>
<feature type="compositionally biased region" description="Acidic residues" evidence="1">
    <location>
        <begin position="261"/>
        <end position="275"/>
    </location>
</feature>
<protein>
    <submittedName>
        <fullName evidence="2">Uncharacterized protein</fullName>
    </submittedName>
</protein>
<dbReference type="STRING" id="1745343.A0A2J6PMR6"/>
<dbReference type="OrthoDB" id="3557446at2759"/>